<dbReference type="Pfam" id="PF04432">
    <property type="entry name" value="FrhB_FdhB_C"/>
    <property type="match status" value="1"/>
</dbReference>
<dbReference type="PANTHER" id="PTHR31332">
    <property type="entry name" value="7-HYDROXYMETHYL CHLOROPHYLL A REDUCTASE, CHLOROPLASTIC"/>
    <property type="match status" value="1"/>
</dbReference>
<reference evidence="2" key="1">
    <citation type="journal article" date="2014" name="Front. Microbiol.">
        <title>High frequency of phylogenetically diverse reductive dehalogenase-homologous genes in deep subseafloor sedimentary metagenomes.</title>
        <authorList>
            <person name="Kawai M."/>
            <person name="Futagami T."/>
            <person name="Toyoda A."/>
            <person name="Takaki Y."/>
            <person name="Nishi S."/>
            <person name="Hori S."/>
            <person name="Arai W."/>
            <person name="Tsubouchi T."/>
            <person name="Morono Y."/>
            <person name="Uchiyama I."/>
            <person name="Ito T."/>
            <person name="Fujiyama A."/>
            <person name="Inagaki F."/>
            <person name="Takami H."/>
        </authorList>
    </citation>
    <scope>NUCLEOTIDE SEQUENCE</scope>
    <source>
        <strain evidence="2">Expedition CK06-06</strain>
    </source>
</reference>
<protein>
    <recommendedName>
        <fullName evidence="1">Coenzyme F420 hydrogenase/dehydrogenase beta subunit C-terminal domain-containing protein</fullName>
    </recommendedName>
</protein>
<evidence type="ECO:0000259" key="1">
    <source>
        <dbReference type="Pfam" id="PF04432"/>
    </source>
</evidence>
<evidence type="ECO:0000313" key="2">
    <source>
        <dbReference type="EMBL" id="GAI90485.1"/>
    </source>
</evidence>
<organism evidence="2">
    <name type="scientific">marine sediment metagenome</name>
    <dbReference type="NCBI Taxonomy" id="412755"/>
    <lineage>
        <taxon>unclassified sequences</taxon>
        <taxon>metagenomes</taxon>
        <taxon>ecological metagenomes</taxon>
    </lineage>
</organism>
<dbReference type="AlphaFoldDB" id="X1TSH6"/>
<feature type="domain" description="Coenzyme F420 hydrogenase/dehydrogenase beta subunit C-terminal" evidence="1">
    <location>
        <begin position="45"/>
        <end position="195"/>
    </location>
</feature>
<dbReference type="PANTHER" id="PTHR31332:SF0">
    <property type="entry name" value="7-HYDROXYMETHYL CHLOROPHYLL A REDUCTASE, CHLOROPLASTIC"/>
    <property type="match status" value="1"/>
</dbReference>
<dbReference type="EMBL" id="BARW01020340">
    <property type="protein sequence ID" value="GAI90485.1"/>
    <property type="molecule type" value="Genomic_DNA"/>
</dbReference>
<comment type="caution">
    <text evidence="2">The sequence shown here is derived from an EMBL/GenBank/DDBJ whole genome shotgun (WGS) entry which is preliminary data.</text>
</comment>
<dbReference type="InterPro" id="IPR045220">
    <property type="entry name" value="FRHB/FDHB/HCAR-like"/>
</dbReference>
<dbReference type="InterPro" id="IPR007525">
    <property type="entry name" value="FrhB_FdhB_C"/>
</dbReference>
<dbReference type="GO" id="GO:0052592">
    <property type="term" value="F:oxidoreductase activity, acting on CH or CH2 groups, with an iron-sulfur protein as acceptor"/>
    <property type="evidence" value="ECO:0007669"/>
    <property type="project" value="TreeGrafter"/>
</dbReference>
<accession>X1TSH6</accession>
<gene>
    <name evidence="2" type="ORF">S12H4_34384</name>
</gene>
<name>X1TSH6_9ZZZZ</name>
<proteinExistence type="predicted"/>
<sequence length="242" mass="26773">MSDDKVPSGFLAQNTEEVLQCAGSSYMACPVLEAYNHITKDNNHNLGIVATPCQVLAISKMKKEPPQDRVNIGNVKLVIGLFCTWALSFDEFHKFLKENLDLPQVKKFDIPPPPANRFDAYTPSGKVSFPLEQIRQFTMPTCAYCLDMTSEFADISVGSVEGIEGWNTVIVRTEAGAELMEMAKAKGKLETDALPPQNLAHLKEAALLKKKRALKEIIKRSGDKSNLLYLGLSKNMVDKLLA</sequence>